<dbReference type="Gene3D" id="3.60.21.10">
    <property type="match status" value="1"/>
</dbReference>
<name>A0A7J9SD94_9EURY</name>
<evidence type="ECO:0000259" key="1">
    <source>
        <dbReference type="Pfam" id="PF12850"/>
    </source>
</evidence>
<dbReference type="InterPro" id="IPR029052">
    <property type="entry name" value="Metallo-depent_PP-like"/>
</dbReference>
<dbReference type="AlphaFoldDB" id="A0A7J9SD94"/>
<dbReference type="Pfam" id="PF12850">
    <property type="entry name" value="Metallophos_2"/>
    <property type="match status" value="1"/>
</dbReference>
<comment type="caution">
    <text evidence="2">The sequence shown here is derived from an EMBL/GenBank/DDBJ whole genome shotgun (WGS) entry which is preliminary data.</text>
</comment>
<dbReference type="Proteomes" id="UP000546257">
    <property type="component" value="Unassembled WGS sequence"/>
</dbReference>
<evidence type="ECO:0000313" key="2">
    <source>
        <dbReference type="EMBL" id="MBB6644885.1"/>
    </source>
</evidence>
<dbReference type="RefSeq" id="WP_185191270.1">
    <property type="nucleotide sequence ID" value="NZ_JACKXD010000001.1"/>
</dbReference>
<dbReference type="PANTHER" id="PTHR30337">
    <property type="entry name" value="COMPONENT OF ATP-DEPENDENT DSDNA EXONUCLEASE"/>
    <property type="match status" value="1"/>
</dbReference>
<organism evidence="2 3">
    <name type="scientific">Halobellus ruber</name>
    <dbReference type="NCBI Taxonomy" id="2761102"/>
    <lineage>
        <taxon>Archaea</taxon>
        <taxon>Methanobacteriati</taxon>
        <taxon>Methanobacteriota</taxon>
        <taxon>Stenosarchaea group</taxon>
        <taxon>Halobacteria</taxon>
        <taxon>Halobacteriales</taxon>
        <taxon>Haloferacaceae</taxon>
        <taxon>Halobellus</taxon>
    </lineage>
</organism>
<protein>
    <submittedName>
        <fullName evidence="2">Metallophosphoesterase family protein</fullName>
    </submittedName>
</protein>
<reference evidence="2 3" key="1">
    <citation type="submission" date="2020-08" db="EMBL/GenBank/DDBJ databases">
        <authorList>
            <person name="Seo M.-J."/>
        </authorList>
    </citation>
    <scope>NUCLEOTIDE SEQUENCE [LARGE SCALE GENOMIC DNA]</scope>
    <source>
        <strain evidence="2 3">MBLA0160</strain>
    </source>
</reference>
<accession>A0A7J9SD94</accession>
<dbReference type="InterPro" id="IPR050535">
    <property type="entry name" value="DNA_Repair-Maintenance_Comp"/>
</dbReference>
<evidence type="ECO:0000313" key="3">
    <source>
        <dbReference type="Proteomes" id="UP000546257"/>
    </source>
</evidence>
<dbReference type="InterPro" id="IPR024654">
    <property type="entry name" value="Calcineurin-like_PHP_lpxH"/>
</dbReference>
<proteinExistence type="predicted"/>
<gene>
    <name evidence="2" type="ORF">H5V44_00960</name>
</gene>
<keyword evidence="3" id="KW-1185">Reference proteome</keyword>
<dbReference type="PANTHER" id="PTHR30337:SF0">
    <property type="entry name" value="NUCLEASE SBCCD SUBUNIT D"/>
    <property type="match status" value="1"/>
</dbReference>
<dbReference type="EMBL" id="JACKXD010000001">
    <property type="protein sequence ID" value="MBB6644885.1"/>
    <property type="molecule type" value="Genomic_DNA"/>
</dbReference>
<feature type="domain" description="Calcineurin-like phosphoesterase" evidence="1">
    <location>
        <begin position="105"/>
        <end position="315"/>
    </location>
</feature>
<sequence length="340" mass="37595">MFLLTVAELSAGQPLPDSISLEVTDIEWHPGQSRRAEVILTDSTGEKIRFIDYDGANLTVDWTLGHRYRISRCGVQKGRGEIKVHLASSTKTRVTPLGNTQTTQLLVLGDTHVGRDKHPGSGFEETINPREAFKTAVHYGVQEDVEAVVHAGDIFHGSADNNDAEYIDTHIFAPLAAADIPFYYVSGNHSSEPGDDLLTRRTGPLVTTLTTTGTPLNSHVRLFGINHHANGDLPWKTLTFPETVDESVSILLLHQTLKQLTADNSQAVDLARIAHRFPDQFDYVFSGHHHDAAKDTWEEIPVQYTGAAEQMSTNNDPIDRVAWLITIENTAVTSDRYNIP</sequence>
<dbReference type="SUPFAM" id="SSF56300">
    <property type="entry name" value="Metallo-dependent phosphatases"/>
    <property type="match status" value="1"/>
</dbReference>